<evidence type="ECO:0000256" key="15">
    <source>
        <dbReference type="SAM" id="MobiDB-lite"/>
    </source>
</evidence>
<dbReference type="GO" id="GO:0006811">
    <property type="term" value="P:monoatomic ion transport"/>
    <property type="evidence" value="ECO:0007669"/>
    <property type="project" value="UniProtKB-KW"/>
</dbReference>
<keyword evidence="3" id="KW-0813">Transport</keyword>
<keyword evidence="9" id="KW-0406">Ion transport</keyword>
<accession>A0A3A8NXR7</accession>
<feature type="domain" description="Polysaccharide export protein N-terminal" evidence="17">
    <location>
        <begin position="49"/>
        <end position="118"/>
    </location>
</feature>
<dbReference type="InterPro" id="IPR054765">
    <property type="entry name" value="SLBB_dom"/>
</dbReference>
<feature type="chain" id="PRO_5017436164" evidence="16">
    <location>
        <begin position="27"/>
        <end position="208"/>
    </location>
</feature>
<evidence type="ECO:0000313" key="20">
    <source>
        <dbReference type="Proteomes" id="UP000273405"/>
    </source>
</evidence>
<feature type="region of interest" description="Disordered" evidence="15">
    <location>
        <begin position="27"/>
        <end position="54"/>
    </location>
</feature>
<evidence type="ECO:0000256" key="14">
    <source>
        <dbReference type="ARBA" id="ARBA00023288"/>
    </source>
</evidence>
<dbReference type="OrthoDB" id="193635at2"/>
<keyword evidence="11" id="KW-0472">Membrane</keyword>
<evidence type="ECO:0000256" key="10">
    <source>
        <dbReference type="ARBA" id="ARBA00023114"/>
    </source>
</evidence>
<dbReference type="Pfam" id="PF02563">
    <property type="entry name" value="Poly_export"/>
    <property type="match status" value="1"/>
</dbReference>
<comment type="subcellular location">
    <subcellularLocation>
        <location evidence="1">Cell outer membrane</location>
        <topology evidence="1">Multi-pass membrane protein</topology>
    </subcellularLocation>
</comment>
<dbReference type="InterPro" id="IPR003715">
    <property type="entry name" value="Poly_export_N"/>
</dbReference>
<dbReference type="GO" id="GO:0009279">
    <property type="term" value="C:cell outer membrane"/>
    <property type="evidence" value="ECO:0007669"/>
    <property type="project" value="UniProtKB-SubCell"/>
</dbReference>
<comment type="caution">
    <text evidence="19">The sequence shown here is derived from an EMBL/GenBank/DDBJ whole genome shotgun (WGS) entry which is preliminary data.</text>
</comment>
<name>A0A3A8NXR7_9BACT</name>
<evidence type="ECO:0000256" key="5">
    <source>
        <dbReference type="ARBA" id="ARBA00022597"/>
    </source>
</evidence>
<evidence type="ECO:0000256" key="11">
    <source>
        <dbReference type="ARBA" id="ARBA00023136"/>
    </source>
</evidence>
<evidence type="ECO:0000256" key="4">
    <source>
        <dbReference type="ARBA" id="ARBA00022452"/>
    </source>
</evidence>
<evidence type="ECO:0000259" key="17">
    <source>
        <dbReference type="Pfam" id="PF02563"/>
    </source>
</evidence>
<dbReference type="GO" id="GO:0015159">
    <property type="term" value="F:polysaccharide transmembrane transporter activity"/>
    <property type="evidence" value="ECO:0007669"/>
    <property type="project" value="InterPro"/>
</dbReference>
<evidence type="ECO:0000256" key="1">
    <source>
        <dbReference type="ARBA" id="ARBA00004571"/>
    </source>
</evidence>
<reference evidence="20" key="1">
    <citation type="submission" date="2018-09" db="EMBL/GenBank/DDBJ databases">
        <authorList>
            <person name="Livingstone P.G."/>
            <person name="Whitworth D.E."/>
        </authorList>
    </citation>
    <scope>NUCLEOTIDE SEQUENCE [LARGE SCALE GENOMIC DNA]</scope>
    <source>
        <strain evidence="20">CA040B</strain>
    </source>
</reference>
<evidence type="ECO:0000256" key="8">
    <source>
        <dbReference type="ARBA" id="ARBA00023047"/>
    </source>
</evidence>
<feature type="signal peptide" evidence="16">
    <location>
        <begin position="1"/>
        <end position="26"/>
    </location>
</feature>
<keyword evidence="20" id="KW-1185">Reference proteome</keyword>
<evidence type="ECO:0000256" key="2">
    <source>
        <dbReference type="ARBA" id="ARBA00009450"/>
    </source>
</evidence>
<keyword evidence="6" id="KW-0812">Transmembrane</keyword>
<dbReference type="GO" id="GO:0015288">
    <property type="term" value="F:porin activity"/>
    <property type="evidence" value="ECO:0007669"/>
    <property type="project" value="UniProtKB-KW"/>
</dbReference>
<keyword evidence="13" id="KW-0998">Cell outer membrane</keyword>
<evidence type="ECO:0000313" key="19">
    <source>
        <dbReference type="EMBL" id="RKH47940.1"/>
    </source>
</evidence>
<keyword evidence="14" id="KW-0449">Lipoprotein</keyword>
<keyword evidence="4" id="KW-1134">Transmembrane beta strand</keyword>
<sequence length="208" mass="22334">MGSSRRSSRLLPALLALIALHVACHADTRPPAPPPTPASSAERAKTSGGSLGPGDVVEVRVFQEPEHSGTWRVSPEGTIDYPLCGKVPLSGRTASSAADVLGECLSRYLRRPQVSVLVREYNSQKIFVFGEVQKPGTFPVDGEVSIIQAITLAGGFTKLAAKNNTLVTRVVDGQERKIRVPVEDIGVGRERNFLLQAGDIVFVPESFF</sequence>
<keyword evidence="10" id="KW-0626">Porin</keyword>
<dbReference type="InterPro" id="IPR049712">
    <property type="entry name" value="Poly_export"/>
</dbReference>
<evidence type="ECO:0000256" key="13">
    <source>
        <dbReference type="ARBA" id="ARBA00023237"/>
    </source>
</evidence>
<keyword evidence="12" id="KW-0564">Palmitate</keyword>
<dbReference type="GO" id="GO:0046930">
    <property type="term" value="C:pore complex"/>
    <property type="evidence" value="ECO:0007669"/>
    <property type="project" value="UniProtKB-KW"/>
</dbReference>
<keyword evidence="5" id="KW-0762">Sugar transport</keyword>
<evidence type="ECO:0000259" key="18">
    <source>
        <dbReference type="Pfam" id="PF22461"/>
    </source>
</evidence>
<evidence type="ECO:0000256" key="6">
    <source>
        <dbReference type="ARBA" id="ARBA00022692"/>
    </source>
</evidence>
<dbReference type="Proteomes" id="UP000273405">
    <property type="component" value="Unassembled WGS sequence"/>
</dbReference>
<protein>
    <submittedName>
        <fullName evidence="19">Polysaccharide export protein</fullName>
    </submittedName>
</protein>
<evidence type="ECO:0000256" key="7">
    <source>
        <dbReference type="ARBA" id="ARBA00022729"/>
    </source>
</evidence>
<evidence type="ECO:0000256" key="9">
    <source>
        <dbReference type="ARBA" id="ARBA00023065"/>
    </source>
</evidence>
<organism evidence="19 20">
    <name type="scientific">Corallococcus sicarius</name>
    <dbReference type="NCBI Taxonomy" id="2316726"/>
    <lineage>
        <taxon>Bacteria</taxon>
        <taxon>Pseudomonadati</taxon>
        <taxon>Myxococcota</taxon>
        <taxon>Myxococcia</taxon>
        <taxon>Myxococcales</taxon>
        <taxon>Cystobacterineae</taxon>
        <taxon>Myxococcaceae</taxon>
        <taxon>Corallococcus</taxon>
    </lineage>
</organism>
<evidence type="ECO:0000256" key="3">
    <source>
        <dbReference type="ARBA" id="ARBA00022448"/>
    </source>
</evidence>
<dbReference type="Gene3D" id="3.10.560.10">
    <property type="entry name" value="Outer membrane lipoprotein wza domain like"/>
    <property type="match status" value="1"/>
</dbReference>
<keyword evidence="7 16" id="KW-0732">Signal</keyword>
<proteinExistence type="inferred from homology"/>
<dbReference type="Pfam" id="PF22461">
    <property type="entry name" value="SLBB_2"/>
    <property type="match status" value="1"/>
</dbReference>
<evidence type="ECO:0000256" key="12">
    <source>
        <dbReference type="ARBA" id="ARBA00023139"/>
    </source>
</evidence>
<dbReference type="EMBL" id="RAWG01000005">
    <property type="protein sequence ID" value="RKH47940.1"/>
    <property type="molecule type" value="Genomic_DNA"/>
</dbReference>
<dbReference type="PANTHER" id="PTHR33619">
    <property type="entry name" value="POLYSACCHARIDE EXPORT PROTEIN GFCE-RELATED"/>
    <property type="match status" value="1"/>
</dbReference>
<comment type="similarity">
    <text evidence="2">Belongs to the BexD/CtrA/VexA family.</text>
</comment>
<feature type="domain" description="SLBB" evidence="18">
    <location>
        <begin position="124"/>
        <end position="203"/>
    </location>
</feature>
<gene>
    <name evidence="19" type="ORF">D7X12_01680</name>
</gene>
<evidence type="ECO:0000256" key="16">
    <source>
        <dbReference type="SAM" id="SignalP"/>
    </source>
</evidence>
<dbReference type="PANTHER" id="PTHR33619:SF3">
    <property type="entry name" value="POLYSACCHARIDE EXPORT PROTEIN GFCE-RELATED"/>
    <property type="match status" value="1"/>
</dbReference>
<keyword evidence="8" id="KW-0625">Polysaccharide transport</keyword>
<dbReference type="AlphaFoldDB" id="A0A3A8NXR7"/>
<dbReference type="RefSeq" id="WP_120623515.1">
    <property type="nucleotide sequence ID" value="NZ_RAWG01000005.1"/>
</dbReference>